<reference evidence="14" key="1">
    <citation type="submission" date="2021-01" db="EMBL/GenBank/DDBJ databases">
        <authorList>
            <person name="Corre E."/>
            <person name="Pelletier E."/>
            <person name="Niang G."/>
            <person name="Scheremetjew M."/>
            <person name="Finn R."/>
            <person name="Kale V."/>
            <person name="Holt S."/>
            <person name="Cochrane G."/>
            <person name="Meng A."/>
            <person name="Brown T."/>
            <person name="Cohen L."/>
        </authorList>
    </citation>
    <scope>NUCLEOTIDE SEQUENCE</scope>
    <source>
        <strain evidence="14">NIES-2562</strain>
    </source>
</reference>
<name>A0A7S3G1D1_9EUKA</name>
<comment type="subcellular location">
    <subcellularLocation>
        <location evidence="1">Nucleus</location>
    </subcellularLocation>
</comment>
<dbReference type="GO" id="GO:0003723">
    <property type="term" value="F:RNA binding"/>
    <property type="evidence" value="ECO:0007669"/>
    <property type="project" value="UniProtKB-KW"/>
</dbReference>
<dbReference type="Pfam" id="PF09785">
    <property type="entry name" value="Prp31_C"/>
    <property type="match status" value="1"/>
</dbReference>
<evidence type="ECO:0000313" key="13">
    <source>
        <dbReference type="EMBL" id="CAE0242947.1"/>
    </source>
</evidence>
<dbReference type="GO" id="GO:0000244">
    <property type="term" value="P:spliceosomal tri-snRNP complex assembly"/>
    <property type="evidence" value="ECO:0007669"/>
    <property type="project" value="InterPro"/>
</dbReference>
<evidence type="ECO:0000256" key="9">
    <source>
        <dbReference type="SAM" id="MobiDB-lite"/>
    </source>
</evidence>
<evidence type="ECO:0000256" key="6">
    <source>
        <dbReference type="ARBA" id="ARBA00023187"/>
    </source>
</evidence>
<dbReference type="SMART" id="SM00931">
    <property type="entry name" value="NOSIC"/>
    <property type="match status" value="1"/>
</dbReference>
<sequence>MDLTEGAEGNDKVTTEAEGLAEGDDVSRIWKSKRMQEHIKRLDRIEAITGGQESSAPDMEDLEYRCIYDSMSLTVDIDTEIGILHKHIRDLYAEKFPELESLILHPLDYARVVKRIGNEMDATLIDLGDILPSATAMIVTVTASTTAGKPLAEEKLENVFKACEEAMRLDELKQRMHTFVQNRMESLAPNLSALLGTGLAARVMGAAGGLMSLSRIPSCNVLMLGVKRKTLGGLSSKAARPNEGLVSTSDIVTSAPPDIRQKAARQLAGKVTLAARVDANKTDSTGEVGRKFKEVVEQKIEKWQEVPPSRQVKALPVPDDKQRKKRGGKRIRRMKERFALTEVQKQANRLAFGEKEDTLGNDLDEGLGMIGKSTGRVRVQMKVTKAKVSKKHLRAIKAGSSGATSGLASSLAFTPVQGIELADPFKQGGRVDESKYFGGSKQFKKP</sequence>
<keyword evidence="4" id="KW-0747">Spliceosome</keyword>
<evidence type="ECO:0000259" key="10">
    <source>
        <dbReference type="PROSITE" id="PS51358"/>
    </source>
</evidence>
<dbReference type="InterPro" id="IPR012976">
    <property type="entry name" value="NOSIC"/>
</dbReference>
<evidence type="ECO:0000313" key="14">
    <source>
        <dbReference type="EMBL" id="CAE0242949.1"/>
    </source>
</evidence>
<dbReference type="GO" id="GO:0005687">
    <property type="term" value="C:U4 snRNP"/>
    <property type="evidence" value="ECO:0007669"/>
    <property type="project" value="TreeGrafter"/>
</dbReference>
<gene>
    <name evidence="11" type="ORF">PBIL07802_LOCUS5109</name>
    <name evidence="12" type="ORF">PBIL07802_LOCUS5111</name>
    <name evidence="13" type="ORF">PBIL07802_LOCUS5112</name>
    <name evidence="14" type="ORF">PBIL07802_LOCUS5114</name>
</gene>
<proteinExistence type="inferred from homology"/>
<dbReference type="AlphaFoldDB" id="A0A7S3G1D1"/>
<dbReference type="Pfam" id="PF01798">
    <property type="entry name" value="Nop"/>
    <property type="match status" value="1"/>
</dbReference>
<dbReference type="EMBL" id="HBIB01008245">
    <property type="protein sequence ID" value="CAE0242947.1"/>
    <property type="molecule type" value="Transcribed_RNA"/>
</dbReference>
<dbReference type="InterPro" id="IPR036070">
    <property type="entry name" value="Nop_dom_sf"/>
</dbReference>
<dbReference type="InterPro" id="IPR042239">
    <property type="entry name" value="Nop_C"/>
</dbReference>
<organism evidence="14">
    <name type="scientific">Palpitomonas bilix</name>
    <dbReference type="NCBI Taxonomy" id="652834"/>
    <lineage>
        <taxon>Eukaryota</taxon>
        <taxon>Eukaryota incertae sedis</taxon>
    </lineage>
</organism>
<keyword evidence="6" id="KW-0508">mRNA splicing</keyword>
<dbReference type="FunFam" id="1.10.246.90:FF:000002">
    <property type="entry name" value="U4/U6 small nuclear ribonucleoprotein Prp31"/>
    <property type="match status" value="1"/>
</dbReference>
<accession>A0A7S3G1D1</accession>
<dbReference type="EMBL" id="HBIB01008244">
    <property type="protein sequence ID" value="CAE0242946.1"/>
    <property type="molecule type" value="Transcribed_RNA"/>
</dbReference>
<evidence type="ECO:0000313" key="12">
    <source>
        <dbReference type="EMBL" id="CAE0242946.1"/>
    </source>
</evidence>
<keyword evidence="5" id="KW-0694">RNA-binding</keyword>
<comment type="similarity">
    <text evidence="2">Belongs to the PRP31 family.</text>
</comment>
<evidence type="ECO:0000256" key="3">
    <source>
        <dbReference type="ARBA" id="ARBA00022664"/>
    </source>
</evidence>
<dbReference type="GO" id="GO:0071011">
    <property type="term" value="C:precatalytic spliceosome"/>
    <property type="evidence" value="ECO:0007669"/>
    <property type="project" value="TreeGrafter"/>
</dbReference>
<dbReference type="PANTHER" id="PTHR13904">
    <property type="entry name" value="PRE-MRNA SPLICING FACTOR PRP31"/>
    <property type="match status" value="1"/>
</dbReference>
<keyword evidence="3" id="KW-0507">mRNA processing</keyword>
<protein>
    <recommendedName>
        <fullName evidence="10">Nop domain-containing protein</fullName>
    </recommendedName>
</protein>
<feature type="region of interest" description="Disordered" evidence="9">
    <location>
        <begin position="1"/>
        <end position="21"/>
    </location>
</feature>
<evidence type="ECO:0000256" key="5">
    <source>
        <dbReference type="ARBA" id="ARBA00022884"/>
    </source>
</evidence>
<evidence type="ECO:0000256" key="1">
    <source>
        <dbReference type="ARBA" id="ARBA00004123"/>
    </source>
</evidence>
<dbReference type="PROSITE" id="PS51358">
    <property type="entry name" value="NOP"/>
    <property type="match status" value="1"/>
</dbReference>
<dbReference type="InterPro" id="IPR002687">
    <property type="entry name" value="Nop_dom"/>
</dbReference>
<dbReference type="Gene3D" id="1.10.246.90">
    <property type="entry name" value="Nop domain"/>
    <property type="match status" value="1"/>
</dbReference>
<dbReference type="InterPro" id="IPR027105">
    <property type="entry name" value="Prp31"/>
</dbReference>
<keyword evidence="8" id="KW-0687">Ribonucleoprotein</keyword>
<evidence type="ECO:0000256" key="8">
    <source>
        <dbReference type="ARBA" id="ARBA00023274"/>
    </source>
</evidence>
<dbReference type="PANTHER" id="PTHR13904:SF0">
    <property type="entry name" value="U4_U6 SMALL NUCLEAR RIBONUCLEOPROTEIN PRP31"/>
    <property type="match status" value="1"/>
</dbReference>
<dbReference type="SUPFAM" id="SSF89124">
    <property type="entry name" value="Nop domain"/>
    <property type="match status" value="1"/>
</dbReference>
<dbReference type="EMBL" id="HBIB01008247">
    <property type="protein sequence ID" value="CAE0242949.1"/>
    <property type="molecule type" value="Transcribed_RNA"/>
</dbReference>
<dbReference type="EMBL" id="HBIB01008242">
    <property type="protein sequence ID" value="CAE0242944.1"/>
    <property type="molecule type" value="Transcribed_RNA"/>
</dbReference>
<evidence type="ECO:0000313" key="11">
    <source>
        <dbReference type="EMBL" id="CAE0242944.1"/>
    </source>
</evidence>
<dbReference type="FunFam" id="1.10.287.4070:FF:000003">
    <property type="entry name" value="U4/U6 small nuclear ribonucleoprotein PRP31"/>
    <property type="match status" value="1"/>
</dbReference>
<evidence type="ECO:0000256" key="4">
    <source>
        <dbReference type="ARBA" id="ARBA00022728"/>
    </source>
</evidence>
<dbReference type="InterPro" id="IPR019175">
    <property type="entry name" value="Prp31_C"/>
</dbReference>
<keyword evidence="7" id="KW-0539">Nucleus</keyword>
<evidence type="ECO:0000256" key="2">
    <source>
        <dbReference type="ARBA" id="ARBA00005572"/>
    </source>
</evidence>
<feature type="domain" description="Nop" evidence="10">
    <location>
        <begin position="187"/>
        <end position="305"/>
    </location>
</feature>
<dbReference type="Gene3D" id="1.10.287.4070">
    <property type="match status" value="1"/>
</dbReference>
<evidence type="ECO:0000256" key="7">
    <source>
        <dbReference type="ARBA" id="ARBA00023242"/>
    </source>
</evidence>
<dbReference type="GO" id="GO:0046540">
    <property type="term" value="C:U4/U6 x U5 tri-snRNP complex"/>
    <property type="evidence" value="ECO:0007669"/>
    <property type="project" value="InterPro"/>
</dbReference>